<proteinExistence type="inferred from homology"/>
<protein>
    <recommendedName>
        <fullName evidence="2">Sister chromatid cohesion protein DCC1</fullName>
    </recommendedName>
</protein>
<dbReference type="PANTHER" id="PTHR13395">
    <property type="entry name" value="SISTER CHROMATID COHESION PROTEIN DCC1-RELATED"/>
    <property type="match status" value="1"/>
</dbReference>
<comment type="similarity">
    <text evidence="1">Belongs to the DCC1 family.</text>
</comment>
<keyword evidence="3" id="KW-0235">DNA replication</keyword>
<dbReference type="InterPro" id="IPR019128">
    <property type="entry name" value="Dcc1"/>
</dbReference>
<dbReference type="EMBL" id="CP092883">
    <property type="protein sequence ID" value="UYV81963.1"/>
    <property type="molecule type" value="Genomic_DNA"/>
</dbReference>
<sequence>MPDSIRLLEVSPALLSALQAGNERLVIRGDPSDSAVLCTPDQTFDIKEAETSNSLLILPQLHIPEKGNKESGPPAVVVRKVTNTKAVVQVLGIAHSYLEVRPCQPRLSRIREILSDDLYFGPEFELGNTRPKYSTDDLLNLVQASSAQIEAELAKIHACLIDGHWRLLETQYHQKVLQFLMDLVDSNSWPLDQVPRSRILDTLVDLVPRCVLEHLLMWYAEPTGATDDSGDVLFRLKAPEICQNYGEALLQTTKKCQLQEFMEHWQRTVPPGLIVDLAHLRGVGLQDLSSRPPTICYLPCWDLPEDVALRFKCLFQFREKWTLEDISPYLEPVVTPTQSVSALLTKHARASVHNGIKMYSSRHPIS</sequence>
<reference evidence="4 5" key="1">
    <citation type="submission" date="2022-01" db="EMBL/GenBank/DDBJ databases">
        <title>A chromosomal length assembly of Cordylochernes scorpioides.</title>
        <authorList>
            <person name="Zeh D."/>
            <person name="Zeh J."/>
        </authorList>
    </citation>
    <scope>NUCLEOTIDE SEQUENCE [LARGE SCALE GENOMIC DNA]</scope>
    <source>
        <strain evidence="4">IN4F17</strain>
        <tissue evidence="4">Whole Body</tissue>
    </source>
</reference>
<dbReference type="PANTHER" id="PTHR13395:SF6">
    <property type="entry name" value="SISTER CHROMATID COHESION PROTEIN DCC1"/>
    <property type="match status" value="1"/>
</dbReference>
<evidence type="ECO:0000256" key="3">
    <source>
        <dbReference type="ARBA" id="ARBA00022705"/>
    </source>
</evidence>
<evidence type="ECO:0000256" key="2">
    <source>
        <dbReference type="ARBA" id="ARBA00017682"/>
    </source>
</evidence>
<name>A0ABY6LLC7_9ARAC</name>
<evidence type="ECO:0000256" key="1">
    <source>
        <dbReference type="ARBA" id="ARBA00007017"/>
    </source>
</evidence>
<evidence type="ECO:0000313" key="4">
    <source>
        <dbReference type="EMBL" id="UYV81963.1"/>
    </source>
</evidence>
<dbReference type="Pfam" id="PF09724">
    <property type="entry name" value="Dcc1"/>
    <property type="match status" value="1"/>
</dbReference>
<keyword evidence="5" id="KW-1185">Reference proteome</keyword>
<organism evidence="4 5">
    <name type="scientific">Cordylochernes scorpioides</name>
    <dbReference type="NCBI Taxonomy" id="51811"/>
    <lineage>
        <taxon>Eukaryota</taxon>
        <taxon>Metazoa</taxon>
        <taxon>Ecdysozoa</taxon>
        <taxon>Arthropoda</taxon>
        <taxon>Chelicerata</taxon>
        <taxon>Arachnida</taxon>
        <taxon>Pseudoscorpiones</taxon>
        <taxon>Cheliferoidea</taxon>
        <taxon>Chernetidae</taxon>
        <taxon>Cordylochernes</taxon>
    </lineage>
</organism>
<evidence type="ECO:0000313" key="5">
    <source>
        <dbReference type="Proteomes" id="UP001235939"/>
    </source>
</evidence>
<gene>
    <name evidence="4" type="ORF">LAZ67_21000233</name>
</gene>
<accession>A0ABY6LLC7</accession>
<dbReference type="Proteomes" id="UP001235939">
    <property type="component" value="Chromosome 21"/>
</dbReference>